<keyword evidence="4" id="KW-1185">Reference proteome</keyword>
<dbReference type="Gene3D" id="3.30.470.20">
    <property type="entry name" value="ATP-grasp fold, B domain"/>
    <property type="match status" value="1"/>
</dbReference>
<dbReference type="SUPFAM" id="SSF56059">
    <property type="entry name" value="Glutathione synthetase ATP-binding domain-like"/>
    <property type="match status" value="1"/>
</dbReference>
<dbReference type="AlphaFoldDB" id="A0A6B3TQM7"/>
<dbReference type="Proteomes" id="UP000481621">
    <property type="component" value="Unassembled WGS sequence"/>
</dbReference>
<organism evidence="3 4">
    <name type="scientific">Neobacillus thermocopriae</name>
    <dbReference type="NCBI Taxonomy" id="1215031"/>
    <lineage>
        <taxon>Bacteria</taxon>
        <taxon>Bacillati</taxon>
        <taxon>Bacillota</taxon>
        <taxon>Bacilli</taxon>
        <taxon>Bacillales</taxon>
        <taxon>Bacillaceae</taxon>
        <taxon>Neobacillus</taxon>
    </lineage>
</organism>
<comment type="caution">
    <text evidence="3">The sequence shown here is derived from an EMBL/GenBank/DDBJ whole genome shotgun (WGS) entry which is preliminary data.</text>
</comment>
<dbReference type="InterPro" id="IPR011761">
    <property type="entry name" value="ATP-grasp"/>
</dbReference>
<accession>A0A6B3TQM7</accession>
<dbReference type="EMBL" id="JAAIUV010000015">
    <property type="protein sequence ID" value="NEX79304.1"/>
    <property type="molecule type" value="Genomic_DNA"/>
</dbReference>
<evidence type="ECO:0000259" key="2">
    <source>
        <dbReference type="PROSITE" id="PS50975"/>
    </source>
</evidence>
<evidence type="ECO:0000313" key="3">
    <source>
        <dbReference type="EMBL" id="NEX79304.1"/>
    </source>
</evidence>
<sequence>MLALGIMSLHLDSEATYITEMAKHSHSCGVECFRFVPSQINPHTLQVSGLRFDSETENWRKDTFTIPSILYDRCFYGEDEHSKKCLPIVSWLKNRKDIHFLGYGLPNKLDLYESLKTTELSPYLPHSQLIEKADLVMKELDEGNKIILKPVNGSQGFGIYYVKKSNKSFHVKTEKQRKIISRIFPTESKLLQWLQPLIKKYNYLLQPYLELSNEDHQPFDIRILLQKNEHGIWKELGRGIRIGNTGGILSNLSAGGTIETFSNWITSIPKNKADYIRSELDYIISALPRLLEDQFPPLFEIGVDIGIAKNGSIWILDINSKPGRKVLLYTFPELKEQLFKAPLLYAKHLSETDHQERKDFYAKTLSH</sequence>
<dbReference type="Pfam" id="PF14398">
    <property type="entry name" value="ATPgrasp_YheCD"/>
    <property type="match status" value="1"/>
</dbReference>
<dbReference type="RefSeq" id="WP_163251908.1">
    <property type="nucleotide sequence ID" value="NZ_JAAIUV010000015.1"/>
</dbReference>
<reference evidence="3" key="1">
    <citation type="submission" date="2020-02" db="EMBL/GenBank/DDBJ databases">
        <title>Bacillus sedimentmangrovi sp. nov., isolated from sediment of the mangrove ecosystem.</title>
        <authorList>
            <person name="Liu G."/>
        </authorList>
    </citation>
    <scope>NUCLEOTIDE SEQUENCE [LARGE SCALE GENOMIC DNA]</scope>
    <source>
        <strain evidence="3">SgZ-7</strain>
    </source>
</reference>
<proteinExistence type="predicted"/>
<feature type="domain" description="ATP-grasp" evidence="2">
    <location>
        <begin position="114"/>
        <end position="347"/>
    </location>
</feature>
<name>A0A6B3TQM7_9BACI</name>
<evidence type="ECO:0000313" key="4">
    <source>
        <dbReference type="Proteomes" id="UP000481621"/>
    </source>
</evidence>
<keyword evidence="1" id="KW-0067">ATP-binding</keyword>
<dbReference type="Gene3D" id="3.30.1490.20">
    <property type="entry name" value="ATP-grasp fold, A domain"/>
    <property type="match status" value="1"/>
</dbReference>
<keyword evidence="1" id="KW-0547">Nucleotide-binding</keyword>
<evidence type="ECO:0000256" key="1">
    <source>
        <dbReference type="PROSITE-ProRule" id="PRU00409"/>
    </source>
</evidence>
<dbReference type="PROSITE" id="PS50975">
    <property type="entry name" value="ATP_GRASP"/>
    <property type="match status" value="1"/>
</dbReference>
<dbReference type="GO" id="GO:0005524">
    <property type="term" value="F:ATP binding"/>
    <property type="evidence" value="ECO:0007669"/>
    <property type="project" value="UniProtKB-UniRule"/>
</dbReference>
<dbReference type="InterPro" id="IPR013815">
    <property type="entry name" value="ATP_grasp_subdomain_1"/>
</dbReference>
<dbReference type="InterPro" id="IPR026838">
    <property type="entry name" value="YheC/D"/>
</dbReference>
<gene>
    <name evidence="3" type="ORF">G4Z05_10560</name>
</gene>
<protein>
    <submittedName>
        <fullName evidence="3">YheC/YheD family protein</fullName>
    </submittedName>
</protein>
<dbReference type="GO" id="GO:0046872">
    <property type="term" value="F:metal ion binding"/>
    <property type="evidence" value="ECO:0007669"/>
    <property type="project" value="InterPro"/>
</dbReference>